<sequence>MNTLSMHLMLTGRHTPSLPPTSEEEEEKKKREDGEGSQVKPAVPATPVKSSGTHNEASVRSGSSFSTPATDRMESIGERSASYETAIDSSDAREDDEDDDWDVRTVMSETSEAAVVSAGRSGGSRSITRDLSETFNDMPGPEPACDADGGATEGFKASVTVRGATSKPVGTRPPLNGDTPAANKVLGRCLELMKTKSEWMQLFSPKQVRQAIWMDLGGALATPINSTSIRQAAQNTVDLLRAMGCEPQILPTEPALASWTPTTAAMALTKWRKKLREAFGVADRGSTKLRSTPGAVDPSKVPLPATPRKAATDDGFFAVKGERGFALHARLAHGNPTIYGPRRYDLRDGSSDSDDDLGSDCYEGDLPNEWARQVRERSATDNHSSTPKLEITTYLPLCNIKSFYGLRDKSEHSMQWLRTFVYEMRGTHAPPNEWCMPFELKLRDGALYWCRQLPRKTRRTWKQLCEAFIKYYCSKFSQSAKAWYYSAKRENKEHVCDYLNRLNGYAHNAGVQFEHGDRDAKDHVEHFLVTCDDRNLEDRLWHVRVKSIHVLEDMINDILRHRDQKSTRESSFHRSRSQDDRRRRDARSNEDSRSGYRRERRYRDEDRRERRYRDDDRRTDLRDEDRRRDRRDESPHRSRVTLVDALADVMAEWNVGGSVGARNETLYAPRRDAEANEDYFEDERQYSDDQRLDEDSDADLDSDGSTRLVAASNNAERRAAAEGMFARSDNRRFRNGGGPSNRERDGRRQYGPCAACGSPSHSVHFCYRRCKLCKQVHDAGKCEALHELTKLLKSKADKKDLSPELQSLLAEPAVDADYLFAFTGESKRSDDLKNNERVKPTENRENRDASLVEIGIDEDDDDERDGHPTEALITSLGTTSEPRSGGEITARFAKRLHVREVRDHGRSLEVRGINPGVMKTRRRTLVKITLGWEQVYEFEMWIMDHSAGVDVVLGMDFMIPAGIRLDLFHGTARLPDEVMIPLLKSQSVEDDEPYGTQPSCGPTEDLYVPGREWRQFRLPRQRLPRSEYDVWVRRTGKLVPTCAKHDSVVLWVPHGELPRETGYARLDSNKYKEWQVLAYSTSRDETLQGRERRLYEQWLAEQPPAVERRTYPTPRKILPRPPDAPPWPEGRQQAPLDDEYSSPDVHGYDDDPRVSGGSVDVARADTTDVDRVGGSNDGSDDEASASDDSDVPGDSPPSRAGCLPVNPNSGADSTDQGATYASVEASGASDELRDGDSVTNDGSEDDRDVAAVAKTTTSDVLPTGTAASSLEPGETPAAVCSSEVDWGVHDPGPNDVPTEAGASTADADSEFHDSDVSAIDDPEQLLEATYILVMHAMVAEGSGEGDDTGNPARDDRRKKLLEMMIELPARAIQLANASVGTSDETKKDEAQRRVTEASDADINVEKVRARAPDLGLRRSMDLMMKRRYEWIWDSYDRHEEAEGTTDVSGAVVPEPQTEATKPELVTTTGKSGWNCGKKAAKSRSTQLHYLRVITKQVKVGPTLAVQRFVVFRLGQPYLLPLRPPKFRQLATADAGDAEKYATEVCRAAVRWNFEPQVMQHYQTQTPMLSRRLSQGRPGAVSGMAIKRPTSDHTTTGIPVM</sequence>
<feature type="region of interest" description="Disordered" evidence="1">
    <location>
        <begin position="1105"/>
        <end position="1279"/>
    </location>
</feature>
<feature type="compositionally biased region" description="Polar residues" evidence="1">
    <location>
        <begin position="1591"/>
        <end position="1600"/>
    </location>
</feature>
<feature type="compositionally biased region" description="Polar residues" evidence="1">
    <location>
        <begin position="1206"/>
        <end position="1219"/>
    </location>
</feature>
<evidence type="ECO:0000256" key="1">
    <source>
        <dbReference type="SAM" id="MobiDB-lite"/>
    </source>
</evidence>
<feature type="region of interest" description="Disordered" evidence="1">
    <location>
        <begin position="1578"/>
        <end position="1600"/>
    </location>
</feature>
<feature type="domain" description="Retrotransposon gag" evidence="2">
    <location>
        <begin position="438"/>
        <end position="510"/>
    </location>
</feature>
<dbReference type="InParanoid" id="G4YFP6"/>
<feature type="region of interest" description="Disordered" evidence="1">
    <location>
        <begin position="1"/>
        <end position="99"/>
    </location>
</feature>
<feature type="compositionally biased region" description="Basic and acidic residues" evidence="1">
    <location>
        <begin position="1162"/>
        <end position="1171"/>
    </location>
</feature>
<feature type="region of interest" description="Disordered" evidence="1">
    <location>
        <begin position="1378"/>
        <end position="1397"/>
    </location>
</feature>
<reference evidence="3 4" key="1">
    <citation type="journal article" date="2006" name="Science">
        <title>Phytophthora genome sequences uncover evolutionary origins and mechanisms of pathogenesis.</title>
        <authorList>
            <person name="Tyler B.M."/>
            <person name="Tripathy S."/>
            <person name="Zhang X."/>
            <person name="Dehal P."/>
            <person name="Jiang R.H."/>
            <person name="Aerts A."/>
            <person name="Arredondo F.D."/>
            <person name="Baxter L."/>
            <person name="Bensasson D."/>
            <person name="Beynon J.L."/>
            <person name="Chapman J."/>
            <person name="Damasceno C.M."/>
            <person name="Dorrance A.E."/>
            <person name="Dou D."/>
            <person name="Dickerman A.W."/>
            <person name="Dubchak I.L."/>
            <person name="Garbelotto M."/>
            <person name="Gijzen M."/>
            <person name="Gordon S.G."/>
            <person name="Govers F."/>
            <person name="Grunwald N.J."/>
            <person name="Huang W."/>
            <person name="Ivors K.L."/>
            <person name="Jones R.W."/>
            <person name="Kamoun S."/>
            <person name="Krampis K."/>
            <person name="Lamour K.H."/>
            <person name="Lee M.K."/>
            <person name="McDonald W.H."/>
            <person name="Medina M."/>
            <person name="Meijer H.J."/>
            <person name="Nordberg E.K."/>
            <person name="Maclean D.J."/>
            <person name="Ospina-Giraldo M.D."/>
            <person name="Morris P.F."/>
            <person name="Phuntumart V."/>
            <person name="Putnam N.H."/>
            <person name="Rash S."/>
            <person name="Rose J.K."/>
            <person name="Sakihama Y."/>
            <person name="Salamov A.A."/>
            <person name="Savidor A."/>
            <person name="Scheuring C.F."/>
            <person name="Smith B.M."/>
            <person name="Sobral B.W."/>
            <person name="Terry A."/>
            <person name="Torto-Alalibo T.A."/>
            <person name="Win J."/>
            <person name="Xu Z."/>
            <person name="Zhang H."/>
            <person name="Grigoriev I.V."/>
            <person name="Rokhsar D.S."/>
            <person name="Boore J.L."/>
        </authorList>
    </citation>
    <scope>NUCLEOTIDE SEQUENCE [LARGE SCALE GENOMIC DNA]</scope>
    <source>
        <strain evidence="3 4">P6497</strain>
    </source>
</reference>
<proteinExistence type="predicted"/>
<feature type="compositionally biased region" description="Polar residues" evidence="1">
    <location>
        <begin position="1254"/>
        <end position="1268"/>
    </location>
</feature>
<feature type="region of interest" description="Disordered" evidence="1">
    <location>
        <begin position="1442"/>
        <end position="1477"/>
    </location>
</feature>
<organism evidence="3 4">
    <name type="scientific">Phytophthora sojae (strain P6497)</name>
    <name type="common">Soybean stem and root rot agent</name>
    <name type="synonym">Phytophthora megasperma f. sp. glycines</name>
    <dbReference type="NCBI Taxonomy" id="1094619"/>
    <lineage>
        <taxon>Eukaryota</taxon>
        <taxon>Sar</taxon>
        <taxon>Stramenopiles</taxon>
        <taxon>Oomycota</taxon>
        <taxon>Peronosporomycetes</taxon>
        <taxon>Peronosporales</taxon>
        <taxon>Peronosporaceae</taxon>
        <taxon>Phytophthora</taxon>
    </lineage>
</organism>
<feature type="compositionally biased region" description="Polar residues" evidence="1">
    <location>
        <begin position="48"/>
        <end position="69"/>
    </location>
</feature>
<feature type="region of interest" description="Disordered" evidence="1">
    <location>
        <begin position="286"/>
        <end position="308"/>
    </location>
</feature>
<gene>
    <name evidence="3" type="ORF">PHYSODRAFT_321217</name>
</gene>
<feature type="compositionally biased region" description="Basic and acidic residues" evidence="1">
    <location>
        <begin position="562"/>
        <end position="636"/>
    </location>
</feature>
<feature type="compositionally biased region" description="Acidic residues" evidence="1">
    <location>
        <begin position="1178"/>
        <end position="1191"/>
    </location>
</feature>
<dbReference type="RefSeq" id="XP_009514676.1">
    <property type="nucleotide sequence ID" value="XM_009516381.1"/>
</dbReference>
<evidence type="ECO:0000259" key="2">
    <source>
        <dbReference type="Pfam" id="PF03732"/>
    </source>
</evidence>
<feature type="region of interest" description="Disordered" evidence="1">
    <location>
        <begin position="856"/>
        <end position="885"/>
    </location>
</feature>
<dbReference type="InterPro" id="IPR005162">
    <property type="entry name" value="Retrotrans_gag_dom"/>
</dbReference>
<feature type="compositionally biased region" description="Acidic residues" evidence="1">
    <location>
        <begin position="691"/>
        <end position="702"/>
    </location>
</feature>
<dbReference type="KEGG" id="psoj:PHYSODRAFT_321217"/>
<accession>G4YFP6</accession>
<dbReference type="EMBL" id="JH159151">
    <property type="protein sequence ID" value="EGZ27401.1"/>
    <property type="molecule type" value="Genomic_DNA"/>
</dbReference>
<feature type="compositionally biased region" description="Pro residues" evidence="1">
    <location>
        <begin position="1119"/>
        <end position="1128"/>
    </location>
</feature>
<feature type="region of interest" description="Disordered" evidence="1">
    <location>
        <begin position="668"/>
        <end position="706"/>
    </location>
</feature>
<feature type="region of interest" description="Disordered" evidence="1">
    <location>
        <begin position="727"/>
        <end position="748"/>
    </location>
</feature>
<dbReference type="Pfam" id="PF03732">
    <property type="entry name" value="Retrotrans_gag"/>
    <property type="match status" value="1"/>
</dbReference>
<feature type="compositionally biased region" description="Basic and acidic residues" evidence="1">
    <location>
        <begin position="1383"/>
        <end position="1396"/>
    </location>
</feature>
<dbReference type="GeneID" id="20644598"/>
<protein>
    <recommendedName>
        <fullName evidence="2">Retrotransposon gag domain-containing protein</fullName>
    </recommendedName>
</protein>
<dbReference type="InterPro" id="IPR021109">
    <property type="entry name" value="Peptidase_aspartic_dom_sf"/>
</dbReference>
<dbReference type="Proteomes" id="UP000002640">
    <property type="component" value="Unassembled WGS sequence"/>
</dbReference>
<name>G4YFP6_PHYSP</name>
<evidence type="ECO:0000313" key="3">
    <source>
        <dbReference type="EMBL" id="EGZ27401.1"/>
    </source>
</evidence>
<keyword evidence="4" id="KW-1185">Reference proteome</keyword>
<evidence type="ECO:0000313" key="4">
    <source>
        <dbReference type="Proteomes" id="UP000002640"/>
    </source>
</evidence>
<dbReference type="Gene3D" id="2.40.70.10">
    <property type="entry name" value="Acid Proteases"/>
    <property type="match status" value="1"/>
</dbReference>
<feature type="region of interest" description="Disordered" evidence="1">
    <location>
        <begin position="562"/>
        <end position="638"/>
    </location>
</feature>